<dbReference type="HOGENOM" id="CLU_1058468_0_0_1"/>
<dbReference type="Proteomes" id="UP000001300">
    <property type="component" value="Chromosome A"/>
</dbReference>
<protein>
    <submittedName>
        <fullName evidence="2">YALI0A21120p</fullName>
    </submittedName>
</protein>
<reference evidence="2 3" key="1">
    <citation type="journal article" date="2004" name="Nature">
        <title>Genome evolution in yeasts.</title>
        <authorList>
            <consortium name="Genolevures"/>
            <person name="Dujon B."/>
            <person name="Sherman D."/>
            <person name="Fischer G."/>
            <person name="Durrens P."/>
            <person name="Casaregola S."/>
            <person name="Lafontaine I."/>
            <person name="de Montigny J."/>
            <person name="Marck C."/>
            <person name="Neuveglise C."/>
            <person name="Talla E."/>
            <person name="Goffard N."/>
            <person name="Frangeul L."/>
            <person name="Aigle M."/>
            <person name="Anthouard V."/>
            <person name="Babour A."/>
            <person name="Barbe V."/>
            <person name="Barnay S."/>
            <person name="Blanchin S."/>
            <person name="Beckerich J.M."/>
            <person name="Beyne E."/>
            <person name="Bleykasten C."/>
            <person name="Boisrame A."/>
            <person name="Boyer J."/>
            <person name="Cattolico L."/>
            <person name="Confanioleri F."/>
            <person name="de Daruvar A."/>
            <person name="Despons L."/>
            <person name="Fabre E."/>
            <person name="Fairhead C."/>
            <person name="Ferry-Dumazet H."/>
            <person name="Groppi A."/>
            <person name="Hantraye F."/>
            <person name="Hennequin C."/>
            <person name="Jauniaux N."/>
            <person name="Joyet P."/>
            <person name="Kachouri R."/>
            <person name="Kerrest A."/>
            <person name="Koszul R."/>
            <person name="Lemaire M."/>
            <person name="Lesur I."/>
            <person name="Ma L."/>
            <person name="Muller H."/>
            <person name="Nicaud J.M."/>
            <person name="Nikolski M."/>
            <person name="Oztas S."/>
            <person name="Ozier-Kalogeropoulos O."/>
            <person name="Pellenz S."/>
            <person name="Potier S."/>
            <person name="Richard G.F."/>
            <person name="Straub M.L."/>
            <person name="Suleau A."/>
            <person name="Swennene D."/>
            <person name="Tekaia F."/>
            <person name="Wesolowski-Louvel M."/>
            <person name="Westhof E."/>
            <person name="Wirth B."/>
            <person name="Zeniou-Meyer M."/>
            <person name="Zivanovic I."/>
            <person name="Bolotin-Fukuhara M."/>
            <person name="Thierry A."/>
            <person name="Bouchier C."/>
            <person name="Caudron B."/>
            <person name="Scarpelli C."/>
            <person name="Gaillardin C."/>
            <person name="Weissenbach J."/>
            <person name="Wincker P."/>
            <person name="Souciet J.L."/>
        </authorList>
    </citation>
    <scope>NUCLEOTIDE SEQUENCE [LARGE SCALE GENOMIC DNA]</scope>
    <source>
        <strain evidence="3">CLIB 122 / E 150</strain>
    </source>
</reference>
<dbReference type="KEGG" id="yli:2906454"/>
<sequence>MDDNYLKFSLLSVITRDLVTKGQVQGTGTTVRFPPLKKRKISLGKWFKRLSGEERLFLSMAVGGFTLANFQQLFSILWWSNKSVLKRYTHKRLIGTLVKLYRLGCFNLALLFIGYYWYRIFFANDGKKERDILADVNLNNEKNRGPIFSDTPEKIEQGGSILHAVLKVEGEDLRVSYELKGSCTVIISVPSRKIVSRVDCFDSKHFEKYSRLHAIDKDAVVTFYERDQDKCYFYIHGDQYTETSGVEFAKCGDKYEGITSSAL</sequence>
<evidence type="ECO:0000313" key="3">
    <source>
        <dbReference type="Proteomes" id="UP000001300"/>
    </source>
</evidence>
<dbReference type="VEuPathDB" id="FungiDB:YALI0_A21120g"/>
<keyword evidence="1" id="KW-0812">Transmembrane</keyword>
<gene>
    <name evidence="2" type="ORF">YALI0_A21120g</name>
</gene>
<dbReference type="OrthoDB" id="4079828at2759"/>
<evidence type="ECO:0000256" key="1">
    <source>
        <dbReference type="SAM" id="Phobius"/>
    </source>
</evidence>
<keyword evidence="1" id="KW-0472">Membrane</keyword>
<dbReference type="AlphaFoldDB" id="Q6CG94"/>
<dbReference type="InParanoid" id="Q6CG94"/>
<dbReference type="EMBL" id="CR382127">
    <property type="protein sequence ID" value="CAG84256.1"/>
    <property type="molecule type" value="Genomic_DNA"/>
</dbReference>
<keyword evidence="1" id="KW-1133">Transmembrane helix</keyword>
<keyword evidence="3" id="KW-1185">Reference proteome</keyword>
<accession>Q6CG94</accession>
<evidence type="ECO:0000313" key="2">
    <source>
        <dbReference type="EMBL" id="CAG84256.1"/>
    </source>
</evidence>
<proteinExistence type="predicted"/>
<feature type="transmembrane region" description="Helical" evidence="1">
    <location>
        <begin position="56"/>
        <end position="79"/>
    </location>
</feature>
<feature type="transmembrane region" description="Helical" evidence="1">
    <location>
        <begin position="100"/>
        <end position="118"/>
    </location>
</feature>
<organism evidence="2 3">
    <name type="scientific">Yarrowia lipolytica (strain CLIB 122 / E 150)</name>
    <name type="common">Yeast</name>
    <name type="synonym">Candida lipolytica</name>
    <dbReference type="NCBI Taxonomy" id="284591"/>
    <lineage>
        <taxon>Eukaryota</taxon>
        <taxon>Fungi</taxon>
        <taxon>Dikarya</taxon>
        <taxon>Ascomycota</taxon>
        <taxon>Saccharomycotina</taxon>
        <taxon>Dipodascomycetes</taxon>
        <taxon>Dipodascales</taxon>
        <taxon>Dipodascales incertae sedis</taxon>
        <taxon>Yarrowia</taxon>
    </lineage>
</organism>
<name>Q6CG94_YARLI</name>